<dbReference type="AlphaFoldDB" id="A0A3Q7FHA5"/>
<dbReference type="InParanoid" id="A0A3Q7FHA5"/>
<accession>A0A3Q7FHA5</accession>
<keyword evidence="2" id="KW-1185">Reference proteome</keyword>
<proteinExistence type="predicted"/>
<dbReference type="Gramene" id="Solyc03g046410.3.1">
    <property type="protein sequence ID" value="Solyc03g046410.3.1"/>
    <property type="gene ID" value="Solyc03g046410.3"/>
</dbReference>
<reference evidence="1" key="1">
    <citation type="journal article" date="2012" name="Nature">
        <title>The tomato genome sequence provides insights into fleshy fruit evolution.</title>
        <authorList>
            <consortium name="Tomato Genome Consortium"/>
        </authorList>
    </citation>
    <scope>NUCLEOTIDE SEQUENCE [LARGE SCALE GENOMIC DNA]</scope>
    <source>
        <strain evidence="1">cv. Heinz 1706</strain>
    </source>
</reference>
<dbReference type="STRING" id="4081.A0A3Q7FHA5"/>
<protein>
    <submittedName>
        <fullName evidence="1">Uncharacterized protein</fullName>
    </submittedName>
</protein>
<evidence type="ECO:0000313" key="2">
    <source>
        <dbReference type="Proteomes" id="UP000004994"/>
    </source>
</evidence>
<evidence type="ECO:0000313" key="1">
    <source>
        <dbReference type="EnsemblPlants" id="Solyc03g046410.3.1"/>
    </source>
</evidence>
<reference evidence="1" key="2">
    <citation type="submission" date="2019-01" db="UniProtKB">
        <authorList>
            <consortium name="EnsemblPlants"/>
        </authorList>
    </citation>
    <scope>IDENTIFICATION</scope>
    <source>
        <strain evidence="1">cv. Heinz 1706</strain>
    </source>
</reference>
<dbReference type="EnsemblPlants" id="Solyc03g046410.3.1">
    <property type="protein sequence ID" value="Solyc03g046410.3.1"/>
    <property type="gene ID" value="Solyc03g046410.3"/>
</dbReference>
<dbReference type="Proteomes" id="UP000004994">
    <property type="component" value="Chromosome 3"/>
</dbReference>
<name>A0A3Q7FHA5_SOLLC</name>
<sequence length="102" mass="11581">RQQIVTERDLPSLTDLLLQMDANLTHMRHHLDNLQNTLSACSQKFSNSQTRLDLTASLADKCDVVEQETISALNKLSLNNEDRHTMLEHPVTKSKLCIQGVR</sequence>
<organism evidence="1">
    <name type="scientific">Solanum lycopersicum</name>
    <name type="common">Tomato</name>
    <name type="synonym">Lycopersicon esculentum</name>
    <dbReference type="NCBI Taxonomy" id="4081"/>
    <lineage>
        <taxon>Eukaryota</taxon>
        <taxon>Viridiplantae</taxon>
        <taxon>Streptophyta</taxon>
        <taxon>Embryophyta</taxon>
        <taxon>Tracheophyta</taxon>
        <taxon>Spermatophyta</taxon>
        <taxon>Magnoliopsida</taxon>
        <taxon>eudicotyledons</taxon>
        <taxon>Gunneridae</taxon>
        <taxon>Pentapetalae</taxon>
        <taxon>asterids</taxon>
        <taxon>lamiids</taxon>
        <taxon>Solanales</taxon>
        <taxon>Solanaceae</taxon>
        <taxon>Solanoideae</taxon>
        <taxon>Solaneae</taxon>
        <taxon>Solanum</taxon>
        <taxon>Solanum subgen. Lycopersicon</taxon>
    </lineage>
</organism>
<dbReference type="PaxDb" id="4081-Solyc03g046410.2.1"/>